<reference evidence="3 4" key="1">
    <citation type="journal article" date="2011" name="J. Gen. Appl. Microbiol.">
        <title>Draft genome sequencing of the enigmatic basidiomycete Mixia osmundae.</title>
        <authorList>
            <person name="Nishida H."/>
            <person name="Nagatsuka Y."/>
            <person name="Sugiyama J."/>
        </authorList>
    </citation>
    <scope>NUCLEOTIDE SEQUENCE [LARGE SCALE GENOMIC DNA]</scope>
    <source>
        <strain evidence="4">CBS 9802 / IAM 14324 / JCM 22182 / KY 12970</strain>
    </source>
</reference>
<name>G7E7U3_MIXOS</name>
<feature type="signal peptide" evidence="1">
    <location>
        <begin position="1"/>
        <end position="27"/>
    </location>
</feature>
<feature type="chain" id="PRO_5009955881" description="Nucleotide-diphospho-sugar transferase domain-containing protein" evidence="1">
    <location>
        <begin position="28"/>
        <end position="561"/>
    </location>
</feature>
<accession>G7E7U3</accession>
<evidence type="ECO:0000256" key="1">
    <source>
        <dbReference type="SAM" id="SignalP"/>
    </source>
</evidence>
<organism evidence="3 4">
    <name type="scientific">Mixia osmundae (strain CBS 9802 / IAM 14324 / JCM 22182 / KY 12970)</name>
    <dbReference type="NCBI Taxonomy" id="764103"/>
    <lineage>
        <taxon>Eukaryota</taxon>
        <taxon>Fungi</taxon>
        <taxon>Dikarya</taxon>
        <taxon>Basidiomycota</taxon>
        <taxon>Pucciniomycotina</taxon>
        <taxon>Mixiomycetes</taxon>
        <taxon>Mixiales</taxon>
        <taxon>Mixiaceae</taxon>
        <taxon>Mixia</taxon>
    </lineage>
</organism>
<proteinExistence type="predicted"/>
<dbReference type="AlphaFoldDB" id="G7E7U3"/>
<keyword evidence="4" id="KW-1185">Reference proteome</keyword>
<reference evidence="3 4" key="2">
    <citation type="journal article" date="2012" name="Open Biol.">
        <title>Characteristics of nucleosomes and linker DNA regions on the genome of the basidiomycete Mixia osmundae revealed by mono- and dinucleosome mapping.</title>
        <authorList>
            <person name="Nishida H."/>
            <person name="Kondo S."/>
            <person name="Matsumoto T."/>
            <person name="Suzuki Y."/>
            <person name="Yoshikawa H."/>
            <person name="Taylor T.D."/>
            <person name="Sugiyama J."/>
        </authorList>
    </citation>
    <scope>NUCLEOTIDE SEQUENCE [LARGE SCALE GENOMIC DNA]</scope>
    <source>
        <strain evidence="4">CBS 9802 / IAM 14324 / JCM 22182 / KY 12970</strain>
    </source>
</reference>
<feature type="domain" description="Nucleotide-diphospho-sugar transferase" evidence="2">
    <location>
        <begin position="153"/>
        <end position="344"/>
    </location>
</feature>
<sequence length="561" mass="63446">MVLRQLGWYRLALLASVVAIALFTLHGERDEEEDHLPLQTVQYNSARPGRHLHLPTATGINDSLSLSTFLRQRIGKLPKDDYLWVTLLDATYLRQGGTDLTLFLQRLGDGTLPRAPGRVRPTTDVSSIDMYRAKIDDGDIDFDEALYNSPRGHQDLLVICLDQACVDLCNERNLFGYGGFYQPARQWPSKPPLMMTKLLAFKEIAEAGYRTLFVEGDVWLRYDPYPYLPKWTDEGFGISFPYEGSAEVNIGVIVSSGDNDKVAELWRRALDDMINRVGQWDQGAVNKVLELTYDNYTVGAHERKKATPWGLGVHFLDRFRFVQYHRGYGVPAEAVLLHTTCVDDYPIRRTLAATHGFTQDIDSYYSKPRKILSLDALTGTEAGLQGFLAIAVGLAADSGRDLLLPPTALYLNTSVQPNLRNRDIWAVLPIEETSQEYNVDILEPRYLSHAHTNSHRDTLVLDIQLRPTYTQLVDALNSPLYDAAGTVALSLGAMPTAPMFNWRDVPAQYKRLKLCYDLWRTPGCDISCLREPLEDRQARLAAKRRQEPWAMLKPVLYPKGL</sequence>
<protein>
    <recommendedName>
        <fullName evidence="2">Nucleotide-diphospho-sugar transferase domain-containing protein</fullName>
    </recommendedName>
</protein>
<evidence type="ECO:0000313" key="3">
    <source>
        <dbReference type="EMBL" id="GAA98903.1"/>
    </source>
</evidence>
<dbReference type="InterPro" id="IPR005069">
    <property type="entry name" value="Nucl-diP-sugar_transferase"/>
</dbReference>
<dbReference type="HOGENOM" id="CLU_485781_0_0_1"/>
<evidence type="ECO:0000313" key="4">
    <source>
        <dbReference type="Proteomes" id="UP000009131"/>
    </source>
</evidence>
<comment type="caution">
    <text evidence="3">The sequence shown here is derived from an EMBL/GenBank/DDBJ whole genome shotgun (WGS) entry which is preliminary data.</text>
</comment>
<dbReference type="Proteomes" id="UP000009131">
    <property type="component" value="Unassembled WGS sequence"/>
</dbReference>
<dbReference type="InParanoid" id="G7E7U3"/>
<dbReference type="OrthoDB" id="2520881at2759"/>
<dbReference type="Pfam" id="PF03407">
    <property type="entry name" value="Nucleotid_trans"/>
    <property type="match status" value="1"/>
</dbReference>
<dbReference type="EMBL" id="BABT02000165">
    <property type="protein sequence ID" value="GAA98903.1"/>
    <property type="molecule type" value="Genomic_DNA"/>
</dbReference>
<dbReference type="RefSeq" id="XP_014567067.1">
    <property type="nucleotide sequence ID" value="XM_014711581.1"/>
</dbReference>
<evidence type="ECO:0000259" key="2">
    <source>
        <dbReference type="Pfam" id="PF03407"/>
    </source>
</evidence>
<keyword evidence="1" id="KW-0732">Signal</keyword>
<gene>
    <name evidence="3" type="primary">Mo05591</name>
    <name evidence="3" type="ORF">E5Q_05591</name>
</gene>